<evidence type="ECO:0000313" key="3">
    <source>
        <dbReference type="Proteomes" id="UP001595904"/>
    </source>
</evidence>
<dbReference type="CDD" id="cd07302">
    <property type="entry name" value="CHD"/>
    <property type="match status" value="1"/>
</dbReference>
<dbReference type="PROSITE" id="PS50125">
    <property type="entry name" value="GUANYLATE_CYCLASE_2"/>
    <property type="match status" value="1"/>
</dbReference>
<organism evidence="2 3">
    <name type="scientific">Steroidobacter flavus</name>
    <dbReference type="NCBI Taxonomy" id="1842136"/>
    <lineage>
        <taxon>Bacteria</taxon>
        <taxon>Pseudomonadati</taxon>
        <taxon>Pseudomonadota</taxon>
        <taxon>Gammaproteobacteria</taxon>
        <taxon>Steroidobacterales</taxon>
        <taxon>Steroidobacteraceae</taxon>
        <taxon>Steroidobacter</taxon>
    </lineage>
</organism>
<proteinExistence type="predicted"/>
<dbReference type="InterPro" id="IPR050697">
    <property type="entry name" value="Adenylyl/Guanylyl_Cyclase_3/4"/>
</dbReference>
<dbReference type="InterPro" id="IPR001054">
    <property type="entry name" value="A/G_cyclase"/>
</dbReference>
<protein>
    <submittedName>
        <fullName evidence="2">Adenylate/guanylate cyclase domain-containing protein</fullName>
    </submittedName>
</protein>
<feature type="domain" description="Guanylate cyclase" evidence="1">
    <location>
        <begin position="55"/>
        <end position="192"/>
    </location>
</feature>
<dbReference type="PANTHER" id="PTHR43081:SF1">
    <property type="entry name" value="ADENYLATE CYCLASE, TERMINAL-DIFFERENTIATION SPECIFIC"/>
    <property type="match status" value="1"/>
</dbReference>
<gene>
    <name evidence="2" type="ORF">ACFPN2_08390</name>
</gene>
<dbReference type="SMART" id="SM00044">
    <property type="entry name" value="CYCc"/>
    <property type="match status" value="1"/>
</dbReference>
<evidence type="ECO:0000259" key="1">
    <source>
        <dbReference type="PROSITE" id="PS50125"/>
    </source>
</evidence>
<dbReference type="Gene3D" id="3.30.70.1230">
    <property type="entry name" value="Nucleotide cyclase"/>
    <property type="match status" value="1"/>
</dbReference>
<dbReference type="Proteomes" id="UP001595904">
    <property type="component" value="Unassembled WGS sequence"/>
</dbReference>
<dbReference type="RefSeq" id="WP_380596157.1">
    <property type="nucleotide sequence ID" value="NZ_JBHSDU010000003.1"/>
</dbReference>
<sequence>MANTEYFTKAYRDAQITRTLATLEKIRGRSSVPAGRVIPDADDLPIHAGRRLDATVLFLDISKFSQRPAWTEGEQDTLLRILSLFFTEMIRIIEDFGGVVEKNTGDGLMAYFVAEPGDTISVQQRALAAALTMFYAADNYINPILRSSQLEPLQFRICMDHGPITVAKVGSARGFNGIVAIGTTANIASKMLAAADPNTILMGTKALVGLPTSWQTTWARPKTSETGWFYRGDSSPYTFWTYVGRWLEPTT</sequence>
<keyword evidence="3" id="KW-1185">Reference proteome</keyword>
<dbReference type="InterPro" id="IPR029787">
    <property type="entry name" value="Nucleotide_cyclase"/>
</dbReference>
<dbReference type="SUPFAM" id="SSF55073">
    <property type="entry name" value="Nucleotide cyclase"/>
    <property type="match status" value="1"/>
</dbReference>
<reference evidence="3" key="1">
    <citation type="journal article" date="2019" name="Int. J. Syst. Evol. Microbiol.">
        <title>The Global Catalogue of Microorganisms (GCM) 10K type strain sequencing project: providing services to taxonomists for standard genome sequencing and annotation.</title>
        <authorList>
            <consortium name="The Broad Institute Genomics Platform"/>
            <consortium name="The Broad Institute Genome Sequencing Center for Infectious Disease"/>
            <person name="Wu L."/>
            <person name="Ma J."/>
        </authorList>
    </citation>
    <scope>NUCLEOTIDE SEQUENCE [LARGE SCALE GENOMIC DNA]</scope>
    <source>
        <strain evidence="3">CGMCC 1.10759</strain>
    </source>
</reference>
<evidence type="ECO:0000313" key="2">
    <source>
        <dbReference type="EMBL" id="MFC4309094.1"/>
    </source>
</evidence>
<comment type="caution">
    <text evidence="2">The sequence shown here is derived from an EMBL/GenBank/DDBJ whole genome shotgun (WGS) entry which is preliminary data.</text>
</comment>
<accession>A0ABV8SNB5</accession>
<dbReference type="PANTHER" id="PTHR43081">
    <property type="entry name" value="ADENYLATE CYCLASE, TERMINAL-DIFFERENTIATION SPECIFIC-RELATED"/>
    <property type="match status" value="1"/>
</dbReference>
<name>A0ABV8SNB5_9GAMM</name>
<dbReference type="EMBL" id="JBHSDU010000003">
    <property type="protein sequence ID" value="MFC4309094.1"/>
    <property type="molecule type" value="Genomic_DNA"/>
</dbReference>
<dbReference type="Pfam" id="PF00211">
    <property type="entry name" value="Guanylate_cyc"/>
    <property type="match status" value="1"/>
</dbReference>